<proteinExistence type="predicted"/>
<sequence>MRGRRKKSSKSGSKYKDSKGSRPHRSFLFRLWTYTTFNLGRLRLRKDDFIFRIRGLWARRKLLGEFIELKVRGWFYKR</sequence>
<evidence type="ECO:0000313" key="2">
    <source>
        <dbReference type="EMBL" id="PLW26536.1"/>
    </source>
</evidence>
<dbReference type="AlphaFoldDB" id="A0A2N5TLZ6"/>
<comment type="caution">
    <text evidence="2">The sequence shown here is derived from an EMBL/GenBank/DDBJ whole genome shotgun (WGS) entry which is preliminary data.</text>
</comment>
<name>A0A2N5TLZ6_9BASI</name>
<evidence type="ECO:0000313" key="3">
    <source>
        <dbReference type="Proteomes" id="UP000235392"/>
    </source>
</evidence>
<dbReference type="EMBL" id="PGCI01000457">
    <property type="protein sequence ID" value="PLW26536.1"/>
    <property type="molecule type" value="Genomic_DNA"/>
</dbReference>
<feature type="region of interest" description="Disordered" evidence="1">
    <location>
        <begin position="1"/>
        <end position="22"/>
    </location>
</feature>
<accession>A0A2N5TLZ6</accession>
<dbReference type="Proteomes" id="UP000235392">
    <property type="component" value="Unassembled WGS sequence"/>
</dbReference>
<evidence type="ECO:0000256" key="1">
    <source>
        <dbReference type="SAM" id="MobiDB-lite"/>
    </source>
</evidence>
<gene>
    <name evidence="2" type="ORF">PCASD_25250</name>
</gene>
<reference evidence="2 3" key="1">
    <citation type="submission" date="2017-11" db="EMBL/GenBank/DDBJ databases">
        <title>De novo assembly and phasing of dikaryotic genomes from two isolates of Puccinia coronata f. sp. avenae, the causal agent of oat crown rust.</title>
        <authorList>
            <person name="Miller M.E."/>
            <person name="Zhang Y."/>
            <person name="Omidvar V."/>
            <person name="Sperschneider J."/>
            <person name="Schwessinger B."/>
            <person name="Raley C."/>
            <person name="Palmer J.M."/>
            <person name="Garnica D."/>
            <person name="Upadhyaya N."/>
            <person name="Rathjen J."/>
            <person name="Taylor J.M."/>
            <person name="Park R.F."/>
            <person name="Dodds P.N."/>
            <person name="Hirsch C.D."/>
            <person name="Kianian S.F."/>
            <person name="Figueroa M."/>
        </authorList>
    </citation>
    <scope>NUCLEOTIDE SEQUENCE [LARGE SCALE GENOMIC DNA]</scope>
    <source>
        <strain evidence="2">12SD80</strain>
    </source>
</reference>
<protein>
    <submittedName>
        <fullName evidence="2">Uncharacterized protein</fullName>
    </submittedName>
</protein>
<organism evidence="2 3">
    <name type="scientific">Puccinia coronata f. sp. avenae</name>
    <dbReference type="NCBI Taxonomy" id="200324"/>
    <lineage>
        <taxon>Eukaryota</taxon>
        <taxon>Fungi</taxon>
        <taxon>Dikarya</taxon>
        <taxon>Basidiomycota</taxon>
        <taxon>Pucciniomycotina</taxon>
        <taxon>Pucciniomycetes</taxon>
        <taxon>Pucciniales</taxon>
        <taxon>Pucciniaceae</taxon>
        <taxon>Puccinia</taxon>
    </lineage>
</organism>